<evidence type="ECO:0000256" key="1">
    <source>
        <dbReference type="ARBA" id="ARBA00004141"/>
    </source>
</evidence>
<keyword evidence="2 5" id="KW-0812">Transmembrane</keyword>
<sequence length="128" mass="14608">MKKNFILCGLTGWCLEIFWTGLHAFLQGETTMIGKTSLLMFPIYGCASVIPIVYQRISRIPTACRGLVYTAGIFFTEFTSGSILKHFHMCPWNYNDAPLQYKGLIRLDYAPLWFITGLLFEKILTKPS</sequence>
<accession>A0ABT2TPI5</accession>
<feature type="transmembrane region" description="Helical" evidence="5">
    <location>
        <begin position="34"/>
        <end position="54"/>
    </location>
</feature>
<evidence type="ECO:0000256" key="4">
    <source>
        <dbReference type="ARBA" id="ARBA00023136"/>
    </source>
</evidence>
<evidence type="ECO:0000256" key="5">
    <source>
        <dbReference type="SAM" id="Phobius"/>
    </source>
</evidence>
<dbReference type="PANTHER" id="PTHR31746">
    <property type="entry name" value="TRANSMEMBRANE PROTEIN 229 FAMILY MEMBER"/>
    <property type="match status" value="1"/>
</dbReference>
<evidence type="ECO:0000313" key="7">
    <source>
        <dbReference type="Proteomes" id="UP001652409"/>
    </source>
</evidence>
<feature type="transmembrane region" description="Helical" evidence="5">
    <location>
        <begin position="66"/>
        <end position="84"/>
    </location>
</feature>
<dbReference type="PANTHER" id="PTHR31746:SF2">
    <property type="entry name" value="TRANSMEMBRANE PROTEIN 229A"/>
    <property type="match status" value="1"/>
</dbReference>
<keyword evidence="3 5" id="KW-1133">Transmembrane helix</keyword>
<dbReference type="Pfam" id="PF06541">
    <property type="entry name" value="ABC_trans_CmpB"/>
    <property type="match status" value="1"/>
</dbReference>
<dbReference type="Proteomes" id="UP001652409">
    <property type="component" value="Unassembled WGS sequence"/>
</dbReference>
<protein>
    <submittedName>
        <fullName evidence="6">ABC transporter permease</fullName>
    </submittedName>
</protein>
<dbReference type="RefSeq" id="WP_158420201.1">
    <property type="nucleotide sequence ID" value="NZ_JAOQJL010000001.1"/>
</dbReference>
<dbReference type="InterPro" id="IPR010540">
    <property type="entry name" value="CmpB_TMEM229"/>
</dbReference>
<proteinExistence type="predicted"/>
<organism evidence="6 7">
    <name type="scientific">Blautia ammoniilytica</name>
    <dbReference type="NCBI Taxonomy" id="2981782"/>
    <lineage>
        <taxon>Bacteria</taxon>
        <taxon>Bacillati</taxon>
        <taxon>Bacillota</taxon>
        <taxon>Clostridia</taxon>
        <taxon>Lachnospirales</taxon>
        <taxon>Lachnospiraceae</taxon>
        <taxon>Blautia</taxon>
    </lineage>
</organism>
<comment type="caution">
    <text evidence="6">The sequence shown here is derived from an EMBL/GenBank/DDBJ whole genome shotgun (WGS) entry which is preliminary data.</text>
</comment>
<comment type="subcellular location">
    <subcellularLocation>
        <location evidence="1">Membrane</location>
        <topology evidence="1">Multi-pass membrane protein</topology>
    </subcellularLocation>
</comment>
<evidence type="ECO:0000256" key="2">
    <source>
        <dbReference type="ARBA" id="ARBA00022692"/>
    </source>
</evidence>
<evidence type="ECO:0000256" key="3">
    <source>
        <dbReference type="ARBA" id="ARBA00022989"/>
    </source>
</evidence>
<keyword evidence="7" id="KW-1185">Reference proteome</keyword>
<reference evidence="6 7" key="1">
    <citation type="journal article" date="2021" name="ISME Commun">
        <title>Automated analysis of genomic sequences facilitates high-throughput and comprehensive description of bacteria.</title>
        <authorList>
            <person name="Hitch T.C.A."/>
        </authorList>
    </citation>
    <scope>NUCLEOTIDE SEQUENCE [LARGE SCALE GENOMIC DNA]</scope>
    <source>
        <strain evidence="6 7">Sanger_23</strain>
    </source>
</reference>
<evidence type="ECO:0000313" key="6">
    <source>
        <dbReference type="EMBL" id="MCU6763992.1"/>
    </source>
</evidence>
<gene>
    <name evidence="6" type="ORF">OCV61_01035</name>
</gene>
<dbReference type="EMBL" id="JAOQJL010000001">
    <property type="protein sequence ID" value="MCU6763992.1"/>
    <property type="molecule type" value="Genomic_DNA"/>
</dbReference>
<keyword evidence="4 5" id="KW-0472">Membrane</keyword>
<name>A0ABT2TPI5_9FIRM</name>